<feature type="non-terminal residue" evidence="1">
    <location>
        <position position="1"/>
    </location>
</feature>
<protein>
    <submittedName>
        <fullName evidence="1">Uncharacterized protein</fullName>
    </submittedName>
</protein>
<dbReference type="EMBL" id="JAHRIO010022249">
    <property type="protein sequence ID" value="MEQ2165932.1"/>
    <property type="molecule type" value="Genomic_DNA"/>
</dbReference>
<name>A0ABV0N3G4_9TELE</name>
<proteinExistence type="predicted"/>
<organism evidence="1 2">
    <name type="scientific">Goodea atripinnis</name>
    <dbReference type="NCBI Taxonomy" id="208336"/>
    <lineage>
        <taxon>Eukaryota</taxon>
        <taxon>Metazoa</taxon>
        <taxon>Chordata</taxon>
        <taxon>Craniata</taxon>
        <taxon>Vertebrata</taxon>
        <taxon>Euteleostomi</taxon>
        <taxon>Actinopterygii</taxon>
        <taxon>Neopterygii</taxon>
        <taxon>Teleostei</taxon>
        <taxon>Neoteleostei</taxon>
        <taxon>Acanthomorphata</taxon>
        <taxon>Ovalentaria</taxon>
        <taxon>Atherinomorphae</taxon>
        <taxon>Cyprinodontiformes</taxon>
        <taxon>Goodeidae</taxon>
        <taxon>Goodea</taxon>
    </lineage>
</organism>
<keyword evidence="2" id="KW-1185">Reference proteome</keyword>
<reference evidence="1 2" key="1">
    <citation type="submission" date="2021-06" db="EMBL/GenBank/DDBJ databases">
        <authorList>
            <person name="Palmer J.M."/>
        </authorList>
    </citation>
    <scope>NUCLEOTIDE SEQUENCE [LARGE SCALE GENOMIC DNA]</scope>
    <source>
        <strain evidence="1 2">GA_2019</strain>
        <tissue evidence="1">Muscle</tissue>
    </source>
</reference>
<accession>A0ABV0N3G4</accession>
<comment type="caution">
    <text evidence="1">The sequence shown here is derived from an EMBL/GenBank/DDBJ whole genome shotgun (WGS) entry which is preliminary data.</text>
</comment>
<evidence type="ECO:0000313" key="1">
    <source>
        <dbReference type="EMBL" id="MEQ2165932.1"/>
    </source>
</evidence>
<evidence type="ECO:0000313" key="2">
    <source>
        <dbReference type="Proteomes" id="UP001476798"/>
    </source>
</evidence>
<dbReference type="Proteomes" id="UP001476798">
    <property type="component" value="Unassembled WGS sequence"/>
</dbReference>
<gene>
    <name evidence="1" type="ORF">GOODEAATRI_022246</name>
</gene>
<sequence length="64" mass="7400">RFLQFLASRNTLFNLSNFLDKTGSHGVWRLIQTIMTLYTALKEQSNSSALLQGEIKQNRTTFSY</sequence>